<reference evidence="3 4" key="1">
    <citation type="journal article" date="2010" name="BMC Genomics">
        <title>Metabolic flexibility revealed in the genome of the cyst-forming alpha-1 proteobacterium Rhodospirillum centenum.</title>
        <authorList>
            <person name="Lu Y.K."/>
            <person name="Marden J."/>
            <person name="Han M."/>
            <person name="Swingley W.D."/>
            <person name="Mastrian S.D."/>
            <person name="Chowdhury S.R."/>
            <person name="Hao J."/>
            <person name="Helmy T."/>
            <person name="Kim S."/>
            <person name="Kurdoglu A.A."/>
            <person name="Matthies H.J."/>
            <person name="Rollo D."/>
            <person name="Stothard P."/>
            <person name="Blankenship R.E."/>
            <person name="Bauer C.E."/>
            <person name="Touchman J.W."/>
        </authorList>
    </citation>
    <scope>NUCLEOTIDE SEQUENCE [LARGE SCALE GENOMIC DNA]</scope>
    <source>
        <strain evidence="4">ATCC 51521 / SW</strain>
    </source>
</reference>
<feature type="domain" description="Endonuclease/exonuclease/phosphatase" evidence="2">
    <location>
        <begin position="68"/>
        <end position="281"/>
    </location>
</feature>
<dbReference type="GO" id="GO:0004767">
    <property type="term" value="F:sphingomyelin phosphodiesterase activity"/>
    <property type="evidence" value="ECO:0007669"/>
    <property type="project" value="InterPro"/>
</dbReference>
<dbReference type="AlphaFoldDB" id="B6IRX3"/>
<dbReference type="SUPFAM" id="SSF56219">
    <property type="entry name" value="DNase I-like"/>
    <property type="match status" value="1"/>
</dbReference>
<protein>
    <recommendedName>
        <fullName evidence="2">Endonuclease/exonuclease/phosphatase domain-containing protein</fullName>
    </recommendedName>
</protein>
<name>B6IRX3_RHOCS</name>
<evidence type="ECO:0000256" key="1">
    <source>
        <dbReference type="SAM" id="MobiDB-lite"/>
    </source>
</evidence>
<evidence type="ECO:0000259" key="2">
    <source>
        <dbReference type="Pfam" id="PF03372"/>
    </source>
</evidence>
<dbReference type="EMBL" id="CP000613">
    <property type="protein sequence ID" value="ACI98209.1"/>
    <property type="molecule type" value="Genomic_DNA"/>
</dbReference>
<feature type="region of interest" description="Disordered" evidence="1">
    <location>
        <begin position="122"/>
        <end position="147"/>
    </location>
</feature>
<accession>B6IRX3</accession>
<dbReference type="eggNOG" id="COG3568">
    <property type="taxonomic scope" value="Bacteria"/>
</dbReference>
<sequence>MTPSKPFRWPACLSLAVFHLLAGLLLGGCAGPHPQEAPLPQTAVAREPAIGTDPVTGERSVELSVLIYNVHGLPWPFRRTPGQALDRIGQELAGMRAAGREPDIVLLQEAFIPRAARIGERAGYPNRVRGPRRRDPSPPASPDIDPEFLDSRRFLKGERAGKVVSSGLYALSNYPILEKAQRPFKQYECAGYDCLANKGVLLVRVQVPGVPVPVDLMTTHLNAQRASGVSLKRALYAHNRQIDEIDDFLDSHRDPRNPLIFGGDFNMRGARERLDYAMSRRPYPFVRYYCTVTANDCDIRMSWDGDEPWLATQDLQGFDDGACVAVRPVRVAALFDAPVPDTPDEPAALRGRLLSDHDGYLVVYRLSWPAPGVMPAGCPPA</sequence>
<dbReference type="OrthoDB" id="7181414at2"/>
<evidence type="ECO:0000313" key="4">
    <source>
        <dbReference type="Proteomes" id="UP000001591"/>
    </source>
</evidence>
<dbReference type="PANTHER" id="PTHR16320">
    <property type="entry name" value="SPHINGOMYELINASE FAMILY MEMBER"/>
    <property type="match status" value="1"/>
</dbReference>
<dbReference type="Gene3D" id="3.60.10.10">
    <property type="entry name" value="Endonuclease/exonuclease/phosphatase"/>
    <property type="match status" value="1"/>
</dbReference>
<dbReference type="Proteomes" id="UP000001591">
    <property type="component" value="Chromosome"/>
</dbReference>
<dbReference type="InterPro" id="IPR005135">
    <property type="entry name" value="Endo/exonuclease/phosphatase"/>
</dbReference>
<proteinExistence type="predicted"/>
<dbReference type="KEGG" id="rce:RC1_0778"/>
<gene>
    <name evidence="3" type="ordered locus">RC1_0778</name>
</gene>
<dbReference type="InterPro" id="IPR036691">
    <property type="entry name" value="Endo/exonu/phosph_ase_sf"/>
</dbReference>
<keyword evidence="4" id="KW-1185">Reference proteome</keyword>
<organism evidence="3 4">
    <name type="scientific">Rhodospirillum centenum (strain ATCC 51521 / SW)</name>
    <dbReference type="NCBI Taxonomy" id="414684"/>
    <lineage>
        <taxon>Bacteria</taxon>
        <taxon>Pseudomonadati</taxon>
        <taxon>Pseudomonadota</taxon>
        <taxon>Alphaproteobacteria</taxon>
        <taxon>Rhodospirillales</taxon>
        <taxon>Rhodospirillaceae</taxon>
        <taxon>Rhodospirillum</taxon>
    </lineage>
</organism>
<dbReference type="PANTHER" id="PTHR16320:SF23">
    <property type="entry name" value="SPHINGOMYELINASE C 1"/>
    <property type="match status" value="1"/>
</dbReference>
<evidence type="ECO:0000313" key="3">
    <source>
        <dbReference type="EMBL" id="ACI98209.1"/>
    </source>
</evidence>
<dbReference type="PROSITE" id="PS51257">
    <property type="entry name" value="PROKAR_LIPOPROTEIN"/>
    <property type="match status" value="1"/>
</dbReference>
<dbReference type="InterPro" id="IPR038772">
    <property type="entry name" value="Sph/SMPD2-like"/>
</dbReference>
<dbReference type="RefSeq" id="WP_012566000.1">
    <property type="nucleotide sequence ID" value="NC_011420.2"/>
</dbReference>
<dbReference type="STRING" id="414684.RC1_0778"/>
<dbReference type="HOGENOM" id="CLU_833798_0_0_5"/>
<dbReference type="Pfam" id="PF03372">
    <property type="entry name" value="Exo_endo_phos"/>
    <property type="match status" value="1"/>
</dbReference>